<sequence>MAKIFIVSLLALYALVLPTHGQLAEPQLASIKTGGAGSGSQNPGPQLLPGQGSAPSSRRRCPRGKVYKECVSSTCGEYKCKHLYRFRERKCTADCRSGCFCAWPFFKNNDGRCVPFWQCYTYRFGGWFGRRPSVGMDQRSGQPGGSGSASGPGTLGGTSAPQPVGSSSLGSQLPGGSDLSAGQLPGSSPAVSGWPSQGGWSSNSGLQSGGGTFGPNEYLGNVWGVPTPGYPHQWSFGNGNMGSGSVSGNFVGGNIGPEIGHGAVGNGISPFGNGNGAFGSVSPGLASVNPSLGSGVGGIGSSGFGSVSTGFAGGNTGFGSGVTSDGSNSAGFISSGLGSGPGGVTGSNVVFGAGNITPGAAKGLA</sequence>
<evidence type="ECO:0000313" key="4">
    <source>
        <dbReference type="EMBL" id="MAA16493.1"/>
    </source>
</evidence>
<dbReference type="SUPFAM" id="SSF57567">
    <property type="entry name" value="Serine protease inhibitors"/>
    <property type="match status" value="1"/>
</dbReference>
<feature type="compositionally biased region" description="Polar residues" evidence="1">
    <location>
        <begin position="185"/>
        <end position="206"/>
    </location>
</feature>
<feature type="chain" id="PRO_5012443258" evidence="2">
    <location>
        <begin position="22"/>
        <end position="365"/>
    </location>
</feature>
<dbReference type="Gene3D" id="2.10.25.10">
    <property type="entry name" value="Laminin"/>
    <property type="match status" value="1"/>
</dbReference>
<feature type="compositionally biased region" description="Low complexity" evidence="1">
    <location>
        <begin position="157"/>
        <end position="180"/>
    </location>
</feature>
<accession>A0A224YQH1</accession>
<proteinExistence type="predicted"/>
<evidence type="ECO:0000256" key="1">
    <source>
        <dbReference type="SAM" id="MobiDB-lite"/>
    </source>
</evidence>
<dbReference type="AlphaFoldDB" id="A0A224YQH1"/>
<keyword evidence="2" id="KW-0732">Signal</keyword>
<dbReference type="InterPro" id="IPR036084">
    <property type="entry name" value="Ser_inhib-like_sf"/>
</dbReference>
<feature type="signal peptide" evidence="2">
    <location>
        <begin position="1"/>
        <end position="21"/>
    </location>
</feature>
<protein>
    <submittedName>
        <fullName evidence="4">TIL domain containing protein</fullName>
    </submittedName>
</protein>
<evidence type="ECO:0000259" key="3">
    <source>
        <dbReference type="Pfam" id="PF01826"/>
    </source>
</evidence>
<organism evidence="4">
    <name type="scientific">Rhipicephalus zambeziensis</name>
    <dbReference type="NCBI Taxonomy" id="60191"/>
    <lineage>
        <taxon>Eukaryota</taxon>
        <taxon>Metazoa</taxon>
        <taxon>Ecdysozoa</taxon>
        <taxon>Arthropoda</taxon>
        <taxon>Chelicerata</taxon>
        <taxon>Arachnida</taxon>
        <taxon>Acari</taxon>
        <taxon>Parasitiformes</taxon>
        <taxon>Ixodida</taxon>
        <taxon>Ixodoidea</taxon>
        <taxon>Ixodidae</taxon>
        <taxon>Rhipicephalinae</taxon>
        <taxon>Rhipicephalus</taxon>
        <taxon>Rhipicephalus</taxon>
    </lineage>
</organism>
<reference evidence="4" key="1">
    <citation type="journal article" date="2017" name="Parasit. Vectors">
        <title>Sialotranscriptomics of Rhipicephalus zambeziensis reveals intricate expression profiles of secretory proteins and suggests tight temporal transcriptional regulation during blood-feeding.</title>
        <authorList>
            <person name="de Castro M.H."/>
            <person name="de Klerk D."/>
            <person name="Pienaar R."/>
            <person name="Rees D.J.G."/>
            <person name="Mans B.J."/>
        </authorList>
    </citation>
    <scope>NUCLEOTIDE SEQUENCE</scope>
    <source>
        <tissue evidence="4">Salivary glands</tissue>
    </source>
</reference>
<feature type="region of interest" description="Disordered" evidence="1">
    <location>
        <begin position="134"/>
        <end position="211"/>
    </location>
</feature>
<dbReference type="Pfam" id="PF01826">
    <property type="entry name" value="TIL"/>
    <property type="match status" value="1"/>
</dbReference>
<feature type="domain" description="TIL" evidence="3">
    <location>
        <begin position="61"/>
        <end position="119"/>
    </location>
</feature>
<evidence type="ECO:0000256" key="2">
    <source>
        <dbReference type="SAM" id="SignalP"/>
    </source>
</evidence>
<feature type="compositionally biased region" description="Gly residues" evidence="1">
    <location>
        <begin position="142"/>
        <end position="156"/>
    </location>
</feature>
<dbReference type="CDD" id="cd19941">
    <property type="entry name" value="TIL"/>
    <property type="match status" value="1"/>
</dbReference>
<dbReference type="InterPro" id="IPR002919">
    <property type="entry name" value="TIL_dom"/>
</dbReference>
<feature type="region of interest" description="Disordered" evidence="1">
    <location>
        <begin position="34"/>
        <end position="61"/>
    </location>
</feature>
<name>A0A224YQH1_9ACAR</name>
<dbReference type="EMBL" id="GFPF01005347">
    <property type="protein sequence ID" value="MAA16493.1"/>
    <property type="molecule type" value="Transcribed_RNA"/>
</dbReference>